<dbReference type="SUPFAM" id="SSF117281">
    <property type="entry name" value="Kelch motif"/>
    <property type="match status" value="1"/>
</dbReference>
<dbReference type="InterPro" id="IPR006652">
    <property type="entry name" value="Kelch_1"/>
</dbReference>
<dbReference type="eggNOG" id="KOG1072">
    <property type="taxonomic scope" value="Eukaryota"/>
</dbReference>
<protein>
    <recommendedName>
        <fullName evidence="1">FKB95-like N-terminal Kelch domain-containing protein</fullName>
    </recommendedName>
</protein>
<dbReference type="InterPro" id="IPR015915">
    <property type="entry name" value="Kelch-typ_b-propeller"/>
</dbReference>
<dbReference type="Pfam" id="PF25210">
    <property type="entry name" value="Kelch_FKB95"/>
    <property type="match status" value="1"/>
</dbReference>
<dbReference type="SMART" id="SM00612">
    <property type="entry name" value="Kelch"/>
    <property type="match status" value="1"/>
</dbReference>
<dbReference type="AlphaFoldDB" id="D7L2N1"/>
<accession>D7L2N1</accession>
<organism evidence="3">
    <name type="scientific">Arabidopsis lyrata subsp. lyrata</name>
    <name type="common">Lyre-leaved rock-cress</name>
    <dbReference type="NCBI Taxonomy" id="81972"/>
    <lineage>
        <taxon>Eukaryota</taxon>
        <taxon>Viridiplantae</taxon>
        <taxon>Streptophyta</taxon>
        <taxon>Embryophyta</taxon>
        <taxon>Tracheophyta</taxon>
        <taxon>Spermatophyta</taxon>
        <taxon>Magnoliopsida</taxon>
        <taxon>eudicotyledons</taxon>
        <taxon>Gunneridae</taxon>
        <taxon>Pentapetalae</taxon>
        <taxon>rosids</taxon>
        <taxon>malvids</taxon>
        <taxon>Brassicales</taxon>
        <taxon>Brassicaceae</taxon>
        <taxon>Camelineae</taxon>
        <taxon>Arabidopsis</taxon>
    </lineage>
</organism>
<sequence>MNGEEPMTLMMLPNDLVLNCLAHVSRLYYPILSLVSQIPPHNNGSLSAVHQIAPRKFWSQSHLPILLLRTSQIFSNIYAIGGLFIKDDNASSSIMVMDRRSHTWHEAPSMPVARVSPSACILDGKIYVIGGCN</sequence>
<dbReference type="HOGENOM" id="CLU_1909521_0_0_1"/>
<dbReference type="Gene3D" id="2.120.10.80">
    <property type="entry name" value="Kelch-type beta propeller"/>
    <property type="match status" value="1"/>
</dbReference>
<dbReference type="PANTHER" id="PTHR24414">
    <property type="entry name" value="F-BOX/KELCH-REPEAT PROTEIN SKIP4"/>
    <property type="match status" value="1"/>
</dbReference>
<dbReference type="Gramene" id="scaffold_303644.1">
    <property type="protein sequence ID" value="scaffold_303644.1"/>
    <property type="gene ID" value="scaffold_303644.1"/>
</dbReference>
<evidence type="ECO:0000313" key="3">
    <source>
        <dbReference type="Proteomes" id="UP000008694"/>
    </source>
</evidence>
<evidence type="ECO:0000259" key="1">
    <source>
        <dbReference type="Pfam" id="PF25210"/>
    </source>
</evidence>
<dbReference type="EMBL" id="GL348715">
    <property type="protein sequence ID" value="EFH60102.1"/>
    <property type="molecule type" value="Genomic_DNA"/>
</dbReference>
<dbReference type="InterPro" id="IPR057499">
    <property type="entry name" value="Kelch_FKB95"/>
</dbReference>
<gene>
    <name evidence="2" type="ORF">ARALYDRAFT_899674</name>
</gene>
<proteinExistence type="predicted"/>
<reference evidence="3" key="1">
    <citation type="journal article" date="2011" name="Nat. Genet.">
        <title>The Arabidopsis lyrata genome sequence and the basis of rapid genome size change.</title>
        <authorList>
            <person name="Hu T.T."/>
            <person name="Pattyn P."/>
            <person name="Bakker E.G."/>
            <person name="Cao J."/>
            <person name="Cheng J.-F."/>
            <person name="Clark R.M."/>
            <person name="Fahlgren N."/>
            <person name="Fawcett J.A."/>
            <person name="Grimwood J."/>
            <person name="Gundlach H."/>
            <person name="Haberer G."/>
            <person name="Hollister J.D."/>
            <person name="Ossowski S."/>
            <person name="Ottilar R.P."/>
            <person name="Salamov A.A."/>
            <person name="Schneeberger K."/>
            <person name="Spannagl M."/>
            <person name="Wang X."/>
            <person name="Yang L."/>
            <person name="Nasrallah M.E."/>
            <person name="Bergelson J."/>
            <person name="Carrington J.C."/>
            <person name="Gaut B.S."/>
            <person name="Schmutz J."/>
            <person name="Mayer K.F.X."/>
            <person name="Van de Peer Y."/>
            <person name="Grigoriev I.V."/>
            <person name="Nordborg M."/>
            <person name="Weigel D."/>
            <person name="Guo Y.-L."/>
        </authorList>
    </citation>
    <scope>NUCLEOTIDE SEQUENCE [LARGE SCALE GENOMIC DNA]</scope>
    <source>
        <strain evidence="3">cv. MN47</strain>
    </source>
</reference>
<dbReference type="InterPro" id="IPR050354">
    <property type="entry name" value="F-box/kelch-repeat_ARATH"/>
</dbReference>
<keyword evidence="3" id="KW-1185">Reference proteome</keyword>
<evidence type="ECO:0000313" key="2">
    <source>
        <dbReference type="EMBL" id="EFH60102.1"/>
    </source>
</evidence>
<name>D7L2N1_ARALL</name>
<dbReference type="PANTHER" id="PTHR24414:SF202">
    <property type="entry name" value="F-BOX DOMAIN-CONTAINING PROTEIN"/>
    <property type="match status" value="1"/>
</dbReference>
<dbReference type="Proteomes" id="UP000008694">
    <property type="component" value="Unassembled WGS sequence"/>
</dbReference>
<feature type="domain" description="FKB95-like N-terminal Kelch" evidence="1">
    <location>
        <begin position="69"/>
        <end position="133"/>
    </location>
</feature>